<dbReference type="AlphaFoldDB" id="A0A563VK34"/>
<dbReference type="PIRSF" id="PIRSF003078">
    <property type="entry name" value="GidB"/>
    <property type="match status" value="1"/>
</dbReference>
<dbReference type="InterPro" id="IPR003682">
    <property type="entry name" value="rRNA_ssu_MeTfrase_G"/>
</dbReference>
<evidence type="ECO:0000256" key="3">
    <source>
        <dbReference type="ARBA" id="ARBA00022603"/>
    </source>
</evidence>
<dbReference type="PANTHER" id="PTHR31760:SF0">
    <property type="entry name" value="S-ADENOSYL-L-METHIONINE-DEPENDENT METHYLTRANSFERASES SUPERFAMILY PROTEIN"/>
    <property type="match status" value="1"/>
</dbReference>
<sequence>MERNLPTMLDIWDKTLHWQPSDRQNQQFAQLYTAILEGNKKQNLTRITKPQEFWEKHLWDSLLGVAPFFIPDYAVAALQKKSSLAKNLKIIDIGTGAGFPGLPLAIANPDWSVTMVDSTRKKIAFILRAIAQLQLSNAEAIVSRAEALARQTPHREQYDLALIRAVGQASVCAEYILPFVKIGGFAVLYRGYWEETDTIALKTAVNQLGSEITLIKPTKTPLSDSIRHCIYLYKKSSTPDLFPRQVGVPNQQPL</sequence>
<reference evidence="7 8" key="1">
    <citation type="submission" date="2019-01" db="EMBL/GenBank/DDBJ databases">
        <authorList>
            <person name="Brito A."/>
        </authorList>
    </citation>
    <scope>NUCLEOTIDE SEQUENCE [LARGE SCALE GENOMIC DNA]</scope>
    <source>
        <strain evidence="7">1</strain>
    </source>
</reference>
<feature type="binding site" evidence="6">
    <location>
        <position position="164"/>
    </location>
    <ligand>
        <name>S-adenosyl-L-methionine</name>
        <dbReference type="ChEBI" id="CHEBI:59789"/>
    </ligand>
</feature>
<keyword evidence="2 6" id="KW-0698">rRNA processing</keyword>
<dbReference type="Proteomes" id="UP000320055">
    <property type="component" value="Unassembled WGS sequence"/>
</dbReference>
<dbReference type="HAMAP" id="MF_00074">
    <property type="entry name" value="16SrRNA_methyltr_G"/>
    <property type="match status" value="1"/>
</dbReference>
<dbReference type="SUPFAM" id="SSF53335">
    <property type="entry name" value="S-adenosyl-L-methionine-dependent methyltransferases"/>
    <property type="match status" value="1"/>
</dbReference>
<keyword evidence="5 6" id="KW-0949">S-adenosyl-L-methionine</keyword>
<dbReference type="GO" id="GO:0005829">
    <property type="term" value="C:cytosol"/>
    <property type="evidence" value="ECO:0007669"/>
    <property type="project" value="TreeGrafter"/>
</dbReference>
<name>A0A563VK34_9CYAN</name>
<dbReference type="NCBIfam" id="TIGR00138">
    <property type="entry name" value="rsmG_gidB"/>
    <property type="match status" value="1"/>
</dbReference>
<proteinExistence type="inferred from homology"/>
<evidence type="ECO:0000313" key="7">
    <source>
        <dbReference type="EMBL" id="VEP11697.1"/>
    </source>
</evidence>
<gene>
    <name evidence="6 7" type="primary">rsmG</name>
    <name evidence="7" type="ORF">H1P_1150007</name>
</gene>
<organism evidence="7 8">
    <name type="scientific">Hyella patelloides LEGE 07179</name>
    <dbReference type="NCBI Taxonomy" id="945734"/>
    <lineage>
        <taxon>Bacteria</taxon>
        <taxon>Bacillati</taxon>
        <taxon>Cyanobacteriota</taxon>
        <taxon>Cyanophyceae</taxon>
        <taxon>Pleurocapsales</taxon>
        <taxon>Hyellaceae</taxon>
        <taxon>Hyella</taxon>
    </lineage>
</organism>
<evidence type="ECO:0000256" key="6">
    <source>
        <dbReference type="HAMAP-Rule" id="MF_00074"/>
    </source>
</evidence>
<dbReference type="CDD" id="cd02440">
    <property type="entry name" value="AdoMet_MTases"/>
    <property type="match status" value="1"/>
</dbReference>
<keyword evidence="4 6" id="KW-0808">Transferase</keyword>
<dbReference type="Pfam" id="PF02527">
    <property type="entry name" value="GidB"/>
    <property type="match status" value="1"/>
</dbReference>
<dbReference type="EMBL" id="CAACVJ010000019">
    <property type="protein sequence ID" value="VEP11697.1"/>
    <property type="molecule type" value="Genomic_DNA"/>
</dbReference>
<dbReference type="RefSeq" id="WP_144869372.1">
    <property type="nucleotide sequence ID" value="NZ_LR213869.1"/>
</dbReference>
<feature type="binding site" evidence="6">
    <location>
        <position position="94"/>
    </location>
    <ligand>
        <name>S-adenosyl-L-methionine</name>
        <dbReference type="ChEBI" id="CHEBI:59789"/>
    </ligand>
</feature>
<keyword evidence="3 6" id="KW-0489">Methyltransferase</keyword>
<feature type="binding site" evidence="6">
    <location>
        <position position="99"/>
    </location>
    <ligand>
        <name>S-adenosyl-L-methionine</name>
        <dbReference type="ChEBI" id="CHEBI:59789"/>
    </ligand>
</feature>
<feature type="binding site" evidence="6">
    <location>
        <begin position="117"/>
        <end position="119"/>
    </location>
    <ligand>
        <name>S-adenosyl-L-methionine</name>
        <dbReference type="ChEBI" id="CHEBI:59789"/>
    </ligand>
</feature>
<accession>A0A563VK34</accession>
<evidence type="ECO:0000256" key="4">
    <source>
        <dbReference type="ARBA" id="ARBA00022679"/>
    </source>
</evidence>
<dbReference type="PANTHER" id="PTHR31760">
    <property type="entry name" value="S-ADENOSYL-L-METHIONINE-DEPENDENT METHYLTRANSFERASES SUPERFAMILY PROTEIN"/>
    <property type="match status" value="1"/>
</dbReference>
<evidence type="ECO:0000313" key="8">
    <source>
        <dbReference type="Proteomes" id="UP000320055"/>
    </source>
</evidence>
<evidence type="ECO:0000256" key="1">
    <source>
        <dbReference type="ARBA" id="ARBA00022490"/>
    </source>
</evidence>
<comment type="subcellular location">
    <subcellularLocation>
        <location evidence="6">Cytoplasm</location>
    </subcellularLocation>
</comment>
<dbReference type="Gene3D" id="3.40.50.150">
    <property type="entry name" value="Vaccinia Virus protein VP39"/>
    <property type="match status" value="1"/>
</dbReference>
<keyword evidence="1 6" id="KW-0963">Cytoplasm</keyword>
<evidence type="ECO:0000256" key="5">
    <source>
        <dbReference type="ARBA" id="ARBA00022691"/>
    </source>
</evidence>
<protein>
    <recommendedName>
        <fullName evidence="6">Ribosomal RNA small subunit methyltransferase G</fullName>
        <ecNumber evidence="6">2.1.1.-</ecNumber>
    </recommendedName>
    <alternativeName>
        <fullName evidence="6">16S rRNA 7-methylguanosine methyltransferase</fullName>
        <shortName evidence="6">16S rRNA m7G methyltransferase</shortName>
    </alternativeName>
</protein>
<dbReference type="GO" id="GO:0070043">
    <property type="term" value="F:rRNA (guanine-N7-)-methyltransferase activity"/>
    <property type="evidence" value="ECO:0007669"/>
    <property type="project" value="UniProtKB-UniRule"/>
</dbReference>
<comment type="function">
    <text evidence="6">Specifically methylates the N7 position of a guanine in 16S rRNA.</text>
</comment>
<comment type="similarity">
    <text evidence="6">Belongs to the methyltransferase superfamily. RNA methyltransferase RsmG family.</text>
</comment>
<feature type="binding site" evidence="6">
    <location>
        <begin position="145"/>
        <end position="146"/>
    </location>
    <ligand>
        <name>S-adenosyl-L-methionine</name>
        <dbReference type="ChEBI" id="CHEBI:59789"/>
    </ligand>
</feature>
<dbReference type="FunFam" id="3.40.50.150:FF:000041">
    <property type="entry name" value="Ribosomal RNA small subunit methyltransferase G"/>
    <property type="match status" value="1"/>
</dbReference>
<keyword evidence="8" id="KW-1185">Reference proteome</keyword>
<dbReference type="EC" id="2.1.1.-" evidence="6"/>
<dbReference type="InterPro" id="IPR029063">
    <property type="entry name" value="SAM-dependent_MTases_sf"/>
</dbReference>
<dbReference type="OrthoDB" id="9808773at2"/>
<evidence type="ECO:0000256" key="2">
    <source>
        <dbReference type="ARBA" id="ARBA00022552"/>
    </source>
</evidence>